<evidence type="ECO:0000256" key="3">
    <source>
        <dbReference type="ARBA" id="ARBA00021907"/>
    </source>
</evidence>
<dbReference type="NCBIfam" id="NF038347">
    <property type="entry name" value="FtsX_Gpos"/>
    <property type="match status" value="1"/>
</dbReference>
<dbReference type="InterPro" id="IPR004513">
    <property type="entry name" value="FtsX"/>
</dbReference>
<dbReference type="Pfam" id="PF18075">
    <property type="entry name" value="FtsX_ECD"/>
    <property type="match status" value="1"/>
</dbReference>
<protein>
    <recommendedName>
        <fullName evidence="3 10">Cell division protein FtsX</fullName>
    </recommendedName>
</protein>
<keyword evidence="5 10" id="KW-0132">Cell division</keyword>
<evidence type="ECO:0000256" key="5">
    <source>
        <dbReference type="ARBA" id="ARBA00022618"/>
    </source>
</evidence>
<dbReference type="PANTHER" id="PTHR47755">
    <property type="entry name" value="CELL DIVISION PROTEIN FTSX"/>
    <property type="match status" value="1"/>
</dbReference>
<feature type="domain" description="FtsX extracellular" evidence="13">
    <location>
        <begin position="62"/>
        <end position="153"/>
    </location>
</feature>
<comment type="caution">
    <text evidence="14">The sequence shown here is derived from an EMBL/GenBank/DDBJ whole genome shotgun (WGS) entry which is preliminary data.</text>
</comment>
<dbReference type="GO" id="GO:0005886">
    <property type="term" value="C:plasma membrane"/>
    <property type="evidence" value="ECO:0007669"/>
    <property type="project" value="UniProtKB-SubCell"/>
</dbReference>
<evidence type="ECO:0000313" key="14">
    <source>
        <dbReference type="EMBL" id="MBU3805560.1"/>
    </source>
</evidence>
<reference evidence="14" key="1">
    <citation type="journal article" date="2021" name="PeerJ">
        <title>Extensive microbial diversity within the chicken gut microbiome revealed by metagenomics and culture.</title>
        <authorList>
            <person name="Gilroy R."/>
            <person name="Ravi A."/>
            <person name="Getino M."/>
            <person name="Pursley I."/>
            <person name="Horton D.L."/>
            <person name="Alikhan N.F."/>
            <person name="Baker D."/>
            <person name="Gharbi K."/>
            <person name="Hall N."/>
            <person name="Watson M."/>
            <person name="Adriaenssens E.M."/>
            <person name="Foster-Nyarko E."/>
            <person name="Jarju S."/>
            <person name="Secka A."/>
            <person name="Antonio M."/>
            <person name="Oren A."/>
            <person name="Chaudhuri R.R."/>
            <person name="La Ragione R."/>
            <person name="Hildebrand F."/>
            <person name="Pallen M.J."/>
        </authorList>
    </citation>
    <scope>NUCLEOTIDE SEQUENCE</scope>
    <source>
        <strain evidence="14">B5_2728</strain>
    </source>
</reference>
<evidence type="ECO:0000256" key="6">
    <source>
        <dbReference type="ARBA" id="ARBA00022692"/>
    </source>
</evidence>
<feature type="transmembrane region" description="Helical" evidence="11">
    <location>
        <begin position="21"/>
        <end position="44"/>
    </location>
</feature>
<evidence type="ECO:0000256" key="2">
    <source>
        <dbReference type="ARBA" id="ARBA00007379"/>
    </source>
</evidence>
<keyword evidence="4 10" id="KW-1003">Cell membrane</keyword>
<feature type="transmembrane region" description="Helical" evidence="11">
    <location>
        <begin position="226"/>
        <end position="247"/>
    </location>
</feature>
<dbReference type="EMBL" id="JAHLFP010000008">
    <property type="protein sequence ID" value="MBU3805560.1"/>
    <property type="molecule type" value="Genomic_DNA"/>
</dbReference>
<organism evidence="14 15">
    <name type="scientific">Candidatus Allofournierella pullistercoris</name>
    <dbReference type="NCBI Taxonomy" id="2838597"/>
    <lineage>
        <taxon>Bacteria</taxon>
        <taxon>Bacillati</taxon>
        <taxon>Bacillota</taxon>
        <taxon>Clostridia</taxon>
        <taxon>Eubacteriales</taxon>
        <taxon>Oscillospiraceae</taxon>
        <taxon>Allofournierella</taxon>
    </lineage>
</organism>
<evidence type="ECO:0000259" key="12">
    <source>
        <dbReference type="Pfam" id="PF02687"/>
    </source>
</evidence>
<keyword evidence="6 11" id="KW-0812">Transmembrane</keyword>
<dbReference type="PIRSF" id="PIRSF003097">
    <property type="entry name" value="FtsX"/>
    <property type="match status" value="1"/>
</dbReference>
<dbReference type="Gene3D" id="3.30.70.3040">
    <property type="match status" value="1"/>
</dbReference>
<evidence type="ECO:0000256" key="10">
    <source>
        <dbReference type="PIRNR" id="PIRNR003097"/>
    </source>
</evidence>
<dbReference type="PANTHER" id="PTHR47755:SF1">
    <property type="entry name" value="CELL DIVISION PROTEIN FTSX"/>
    <property type="match status" value="1"/>
</dbReference>
<dbReference type="InterPro" id="IPR058204">
    <property type="entry name" value="FtsX_firmicutes-type"/>
</dbReference>
<comment type="function">
    <text evidence="10">Part of the ABC transporter FtsEX involved in asymmetric cellular division facilitating the initiation of sporulation.</text>
</comment>
<comment type="similarity">
    <text evidence="2 10">Belongs to the ABC-4 integral membrane protein family. FtsX subfamily.</text>
</comment>
<evidence type="ECO:0000256" key="1">
    <source>
        <dbReference type="ARBA" id="ARBA00004651"/>
    </source>
</evidence>
<feature type="transmembrane region" description="Helical" evidence="11">
    <location>
        <begin position="272"/>
        <end position="296"/>
    </location>
</feature>
<keyword evidence="7 11" id="KW-1133">Transmembrane helix</keyword>
<feature type="domain" description="ABC3 transporter permease C-terminal" evidence="12">
    <location>
        <begin position="177"/>
        <end position="283"/>
    </location>
</feature>
<proteinExistence type="inferred from homology"/>
<keyword evidence="8 10" id="KW-0472">Membrane</keyword>
<dbReference type="InterPro" id="IPR003838">
    <property type="entry name" value="ABC3_permease_C"/>
</dbReference>
<evidence type="ECO:0000256" key="7">
    <source>
        <dbReference type="ARBA" id="ARBA00022989"/>
    </source>
</evidence>
<gene>
    <name evidence="14" type="primary">ftsX</name>
    <name evidence="14" type="ORF">H9882_01460</name>
</gene>
<dbReference type="InterPro" id="IPR040690">
    <property type="entry name" value="FtsX_ECD"/>
</dbReference>
<evidence type="ECO:0000256" key="4">
    <source>
        <dbReference type="ARBA" id="ARBA00022475"/>
    </source>
</evidence>
<reference evidence="14" key="2">
    <citation type="submission" date="2021-04" db="EMBL/GenBank/DDBJ databases">
        <authorList>
            <person name="Gilroy R."/>
        </authorList>
    </citation>
    <scope>NUCLEOTIDE SEQUENCE</scope>
    <source>
        <strain evidence="14">B5_2728</strain>
    </source>
</reference>
<comment type="subcellular location">
    <subcellularLocation>
        <location evidence="1">Cell membrane</location>
        <topology evidence="1">Multi-pass membrane protein</topology>
    </subcellularLocation>
</comment>
<sequence>MMLSSFFYLAKQGLGNLIKNRLMTFASIGVLTVCLIITGVAGLFTANVNSLMEYLRGQNELVLYPQEELDELGLAQLDAKLREISGIKEIEYISKEEAMERMKQSMGDKAYLLDVLEGDQNPLRVNYRIVLEDVGALSQIVPQLQAIEGVDNVLAPVELSDVFVNVHKAVVCISVGLVVVLGFVSVVVISNTIRLTVFARRKEINIMKYVGATNGFIRMPFFVEGIAVGLIAGVISAGIVLGGYQLLLMNTSVFPAFWSDMVTSILLPMDQIWWMVLCGFLLFGSLLGSVGTATSVRKHLKV</sequence>
<dbReference type="Proteomes" id="UP000713596">
    <property type="component" value="Unassembled WGS sequence"/>
</dbReference>
<accession>A0A948T146</accession>
<evidence type="ECO:0000259" key="13">
    <source>
        <dbReference type="Pfam" id="PF18075"/>
    </source>
</evidence>
<name>A0A948T146_9FIRM</name>
<dbReference type="Pfam" id="PF02687">
    <property type="entry name" value="FtsX"/>
    <property type="match status" value="1"/>
</dbReference>
<dbReference type="AlphaFoldDB" id="A0A948T146"/>
<dbReference type="GO" id="GO:0051301">
    <property type="term" value="P:cell division"/>
    <property type="evidence" value="ECO:0007669"/>
    <property type="project" value="UniProtKB-KW"/>
</dbReference>
<feature type="transmembrane region" description="Helical" evidence="11">
    <location>
        <begin position="166"/>
        <end position="193"/>
    </location>
</feature>
<evidence type="ECO:0000256" key="8">
    <source>
        <dbReference type="ARBA" id="ARBA00023136"/>
    </source>
</evidence>
<evidence type="ECO:0000313" key="15">
    <source>
        <dbReference type="Proteomes" id="UP000713596"/>
    </source>
</evidence>
<evidence type="ECO:0000256" key="9">
    <source>
        <dbReference type="ARBA" id="ARBA00023306"/>
    </source>
</evidence>
<keyword evidence="9 10" id="KW-0131">Cell cycle</keyword>
<evidence type="ECO:0000256" key="11">
    <source>
        <dbReference type="SAM" id="Phobius"/>
    </source>
</evidence>